<dbReference type="OrthoDB" id="10512426at2759"/>
<keyword evidence="2" id="KW-1185">Reference proteome</keyword>
<gene>
    <name evidence="1" type="primary">PSTG_19676</name>
    <name evidence="1" type="ORF">TNCT_70581</name>
</gene>
<accession>A0A8X6LZH1</accession>
<reference evidence="1" key="1">
    <citation type="submission" date="2020-07" db="EMBL/GenBank/DDBJ databases">
        <title>Multicomponent nature underlies the extraordinary mechanical properties of spider dragline silk.</title>
        <authorList>
            <person name="Kono N."/>
            <person name="Nakamura H."/>
            <person name="Mori M."/>
            <person name="Yoshida Y."/>
            <person name="Ohtoshi R."/>
            <person name="Malay A.D."/>
            <person name="Moran D.A.P."/>
            <person name="Tomita M."/>
            <person name="Numata K."/>
            <person name="Arakawa K."/>
        </authorList>
    </citation>
    <scope>NUCLEOTIDE SEQUENCE</scope>
</reference>
<protein>
    <submittedName>
        <fullName evidence="1">Uncharacterized protein</fullName>
    </submittedName>
</protein>
<dbReference type="EMBL" id="BMAO01018833">
    <property type="protein sequence ID" value="GFR26382.1"/>
    <property type="molecule type" value="Genomic_DNA"/>
</dbReference>
<proteinExistence type="predicted"/>
<evidence type="ECO:0000313" key="1">
    <source>
        <dbReference type="EMBL" id="GFR26382.1"/>
    </source>
</evidence>
<name>A0A8X6LZH1_TRICU</name>
<comment type="caution">
    <text evidence="1">The sequence shown here is derived from an EMBL/GenBank/DDBJ whole genome shotgun (WGS) entry which is preliminary data.</text>
</comment>
<sequence length="143" mass="16321">MSNSAFLIEYDDNAPYVGSLSDSLNDGELAFTLEKAATQKIVRLEPSQVEAAPLIQTSVMAPIDRVEPNVEDEIEISDDDNEIKRKTKNNIVIEAHELKAEDFSWYFLFPYCKKILREQYNVPITPLECFQNRFLGNDTISTK</sequence>
<organism evidence="1 2">
    <name type="scientific">Trichonephila clavata</name>
    <name type="common">Joro spider</name>
    <name type="synonym">Nephila clavata</name>
    <dbReference type="NCBI Taxonomy" id="2740835"/>
    <lineage>
        <taxon>Eukaryota</taxon>
        <taxon>Metazoa</taxon>
        <taxon>Ecdysozoa</taxon>
        <taxon>Arthropoda</taxon>
        <taxon>Chelicerata</taxon>
        <taxon>Arachnida</taxon>
        <taxon>Araneae</taxon>
        <taxon>Araneomorphae</taxon>
        <taxon>Entelegynae</taxon>
        <taxon>Araneoidea</taxon>
        <taxon>Nephilidae</taxon>
        <taxon>Trichonephila</taxon>
    </lineage>
</organism>
<dbReference type="Proteomes" id="UP000887116">
    <property type="component" value="Unassembled WGS sequence"/>
</dbReference>
<evidence type="ECO:0000313" key="2">
    <source>
        <dbReference type="Proteomes" id="UP000887116"/>
    </source>
</evidence>
<dbReference type="AlphaFoldDB" id="A0A8X6LZH1"/>